<comment type="caution">
    <text evidence="1">The sequence shown here is derived from an EMBL/GenBank/DDBJ whole genome shotgun (WGS) entry which is preliminary data.</text>
</comment>
<dbReference type="AlphaFoldDB" id="A0A5J4RU45"/>
<gene>
    <name evidence="1" type="ORF">EZS28_052815</name>
</gene>
<evidence type="ECO:0000313" key="1">
    <source>
        <dbReference type="EMBL" id="KAA6337158.1"/>
    </source>
</evidence>
<evidence type="ECO:0000313" key="2">
    <source>
        <dbReference type="Proteomes" id="UP000324800"/>
    </source>
</evidence>
<name>A0A5J4RU45_9EUKA</name>
<sequence>DYDSYDDDELKKVKLRYIGYPKEYSEIFSKLTKHIQDHAEKQLSNAIWQNVEVMWEKKKNKNIKSRVFFDIPTSRKNCEIALDDKMLLTHSNQEGDIEMNKEGKVIQTRALESGGQSVYLQFKNELGLNKQLQSNFTVKLLFDTKPFERILWL</sequence>
<protein>
    <submittedName>
        <fullName evidence="1">Uncharacterized protein</fullName>
    </submittedName>
</protein>
<dbReference type="Proteomes" id="UP000324800">
    <property type="component" value="Unassembled WGS sequence"/>
</dbReference>
<reference evidence="1 2" key="1">
    <citation type="submission" date="2019-03" db="EMBL/GenBank/DDBJ databases">
        <title>Single cell metagenomics reveals metabolic interactions within the superorganism composed of flagellate Streblomastix strix and complex community of Bacteroidetes bacteria on its surface.</title>
        <authorList>
            <person name="Treitli S.C."/>
            <person name="Kolisko M."/>
            <person name="Husnik F."/>
            <person name="Keeling P."/>
            <person name="Hampl V."/>
        </authorList>
    </citation>
    <scope>NUCLEOTIDE SEQUENCE [LARGE SCALE GENOMIC DNA]</scope>
    <source>
        <strain evidence="1">ST1C</strain>
    </source>
</reference>
<dbReference type="EMBL" id="SNRW01041471">
    <property type="protein sequence ID" value="KAA6337158.1"/>
    <property type="molecule type" value="Genomic_DNA"/>
</dbReference>
<dbReference type="Gene3D" id="2.40.30.230">
    <property type="match status" value="1"/>
</dbReference>
<proteinExistence type="predicted"/>
<feature type="non-terminal residue" evidence="1">
    <location>
        <position position="1"/>
    </location>
</feature>
<accession>A0A5J4RU45</accession>
<organism evidence="1 2">
    <name type="scientific">Streblomastix strix</name>
    <dbReference type="NCBI Taxonomy" id="222440"/>
    <lineage>
        <taxon>Eukaryota</taxon>
        <taxon>Metamonada</taxon>
        <taxon>Preaxostyla</taxon>
        <taxon>Oxymonadida</taxon>
        <taxon>Streblomastigidae</taxon>
        <taxon>Streblomastix</taxon>
    </lineage>
</organism>